<dbReference type="AlphaFoldDB" id="A0AAU8DMQ2"/>
<feature type="transmembrane region" description="Helical" evidence="2">
    <location>
        <begin position="206"/>
        <end position="232"/>
    </location>
</feature>
<evidence type="ECO:0000256" key="2">
    <source>
        <dbReference type="SAM" id="Phobius"/>
    </source>
</evidence>
<keyword evidence="2" id="KW-0472">Membrane</keyword>
<keyword evidence="2" id="KW-1133">Transmembrane helix</keyword>
<reference evidence="3" key="1">
    <citation type="submission" date="2024-05" db="EMBL/GenBank/DDBJ databases">
        <authorList>
            <person name="Cai S.Y."/>
            <person name="Jin L.M."/>
            <person name="Li H.R."/>
        </authorList>
    </citation>
    <scope>NUCLEOTIDE SEQUENCE</scope>
    <source>
        <strain evidence="3">A5-74</strain>
    </source>
</reference>
<dbReference type="EMBL" id="CP159218">
    <property type="protein sequence ID" value="XCG63056.1"/>
    <property type="molecule type" value="Genomic_DNA"/>
</dbReference>
<feature type="transmembrane region" description="Helical" evidence="2">
    <location>
        <begin position="147"/>
        <end position="167"/>
    </location>
</feature>
<proteinExistence type="predicted"/>
<feature type="transmembrane region" description="Helical" evidence="2">
    <location>
        <begin position="104"/>
        <end position="127"/>
    </location>
</feature>
<dbReference type="RefSeq" id="WP_353648671.1">
    <property type="nucleotide sequence ID" value="NZ_CP159218.1"/>
</dbReference>
<gene>
    <name evidence="3" type="ORF">ABLG96_17870</name>
</gene>
<evidence type="ECO:0000256" key="1">
    <source>
        <dbReference type="SAM" id="MobiDB-lite"/>
    </source>
</evidence>
<feature type="transmembrane region" description="Helical" evidence="2">
    <location>
        <begin position="174"/>
        <end position="194"/>
    </location>
</feature>
<feature type="compositionally biased region" description="Low complexity" evidence="1">
    <location>
        <begin position="30"/>
        <end position="91"/>
    </location>
</feature>
<feature type="compositionally biased region" description="Polar residues" evidence="1">
    <location>
        <begin position="1"/>
        <end position="18"/>
    </location>
</feature>
<protein>
    <submittedName>
        <fullName evidence="3">Uncharacterized protein</fullName>
    </submittedName>
</protein>
<name>A0AAU8DMQ2_9ACTN</name>
<evidence type="ECO:0000313" key="3">
    <source>
        <dbReference type="EMBL" id="XCG63056.1"/>
    </source>
</evidence>
<feature type="region of interest" description="Disordered" evidence="1">
    <location>
        <begin position="1"/>
        <end position="99"/>
    </location>
</feature>
<sequence length="237" mass="24291">MSQPWDSQNSSDATQGGSAQPVDGRQGPSGAQDPAQQQYGQPYQQYGQPTQQYGSDPQYGQPSQPYGQAATPYGQPQYGAPGQQYGQFGQPYQPPVAGPKRPGAVTAAAVLAFVHAGLLLIGGIAALSGGTSILDVSSSEGTTFATMLTILGIIGLACGGVLIGGGVQSYAGKLNLVVIGSAVAVLLCIAWFILLISNNLPTGVALVWPLLYAVLPIISISLVMGASAQLWAKSRTV</sequence>
<keyword evidence="2" id="KW-0812">Transmembrane</keyword>
<accession>A0AAU8DMQ2</accession>
<organism evidence="3">
    <name type="scientific">Nakamurella sp. A5-74</name>
    <dbReference type="NCBI Taxonomy" id="3158264"/>
    <lineage>
        <taxon>Bacteria</taxon>
        <taxon>Bacillati</taxon>
        <taxon>Actinomycetota</taxon>
        <taxon>Actinomycetes</taxon>
        <taxon>Nakamurellales</taxon>
        <taxon>Nakamurellaceae</taxon>
        <taxon>Nakamurella</taxon>
    </lineage>
</organism>